<gene>
    <name evidence="1" type="ORF">Q3O59_13990</name>
</gene>
<evidence type="ECO:0000313" key="1">
    <source>
        <dbReference type="EMBL" id="MDP4530135.1"/>
    </source>
</evidence>
<organism evidence="1 2">
    <name type="scientific">Alkalimonas delamerensis</name>
    <dbReference type="NCBI Taxonomy" id="265981"/>
    <lineage>
        <taxon>Bacteria</taxon>
        <taxon>Pseudomonadati</taxon>
        <taxon>Pseudomonadota</taxon>
        <taxon>Gammaproteobacteria</taxon>
        <taxon>Alkalimonas</taxon>
    </lineage>
</organism>
<keyword evidence="2" id="KW-1185">Reference proteome</keyword>
<protein>
    <recommendedName>
        <fullName evidence="3">DUF3352 domain-containing protein</fullName>
    </recommendedName>
</protein>
<dbReference type="EMBL" id="JAUZVY010000006">
    <property type="protein sequence ID" value="MDP4530135.1"/>
    <property type="molecule type" value="Genomic_DNA"/>
</dbReference>
<sequence length="570" mass="61488">MRNLVVIAALLLAALVAYFKFGPNGEQHPSSQLSYIPADTALLSVQLEPFDLISYLKQVEMMPQNPKEAMALLETMASATGSNSGHFVAALLEHYLEVLEQPEQLTQLTGIPQEFRSLFYLVGLSVVSRVELADEAAFWRFFDRVEQQSQLWHQAEETDNHPYRRYSLLELAGQQIELLVSVNNGWGTLVLTSSELDASHHAIALGLRKPADPLNWQRDMRPLAQRYRLNENSLGMVSSAELLKALTGAGQNRLAKDLQQLAGAELDAALVNWRTPACQADTASIAANWPGIYFDNQMNQQPVSSRMLIASTDQSAMASLGKLRGFIAPHVQQPAKDSVLQFGLGLNIGQLLPAISELWTATTSASFACQPLQEMQAAMQASNPLAALAMAGMAGSVKGASITINDIAMDPTTGMPSAVDALVSISADNAQSLIQSLLMFYPAMAGIPLPAPGEELELNELFPMAAAFGLAPKLMLSGDHALVYQGERAQQQARQLAGTTLSQNGLLHFGMNYAKLFSAMAAGMATSGMEVPPEVDAMKDTPFQLGISMDIEPTGIAIESTMHFGGDQAD</sequence>
<comment type="caution">
    <text evidence="1">The sequence shown here is derived from an EMBL/GenBank/DDBJ whole genome shotgun (WGS) entry which is preliminary data.</text>
</comment>
<dbReference type="Proteomes" id="UP001236258">
    <property type="component" value="Unassembled WGS sequence"/>
</dbReference>
<reference evidence="1 2" key="1">
    <citation type="submission" date="2023-08" db="EMBL/GenBank/DDBJ databases">
        <authorList>
            <person name="Joshi A."/>
            <person name="Thite S."/>
        </authorList>
    </citation>
    <scope>NUCLEOTIDE SEQUENCE [LARGE SCALE GENOMIC DNA]</scope>
    <source>
        <strain evidence="1 2">1E1</strain>
    </source>
</reference>
<proteinExistence type="predicted"/>
<accession>A0ABT9GT27</accession>
<evidence type="ECO:0000313" key="2">
    <source>
        <dbReference type="Proteomes" id="UP001236258"/>
    </source>
</evidence>
<evidence type="ECO:0008006" key="3">
    <source>
        <dbReference type="Google" id="ProtNLM"/>
    </source>
</evidence>
<name>A0ABT9GT27_9GAMM</name>
<dbReference type="RefSeq" id="WP_305946174.1">
    <property type="nucleotide sequence ID" value="NZ_JAUZVY010000006.1"/>
</dbReference>